<keyword evidence="2" id="KW-1185">Reference proteome</keyword>
<dbReference type="EMBL" id="CP030864">
    <property type="protein sequence ID" value="AXE28178.1"/>
    <property type="molecule type" value="Genomic_DNA"/>
</dbReference>
<gene>
    <name evidence="1" type="ORF">C0216_32340</name>
</gene>
<dbReference type="AlphaFoldDB" id="A0A344UBA7"/>
<evidence type="ECO:0000313" key="2">
    <source>
        <dbReference type="Proteomes" id="UP000252004"/>
    </source>
</evidence>
<dbReference type="Proteomes" id="UP000252004">
    <property type="component" value="Plasmid unnamed2"/>
</dbReference>
<reference evidence="1 2" key="1">
    <citation type="submission" date="2018-01" db="EMBL/GenBank/DDBJ databases">
        <title>Draft genome Sequence of streptomyces globosus LZH-48.</title>
        <authorList>
            <person name="Ran K."/>
            <person name="Li Z."/>
            <person name="Wei S."/>
            <person name="Dong R."/>
        </authorList>
    </citation>
    <scope>NUCLEOTIDE SEQUENCE [LARGE SCALE GENOMIC DNA]</scope>
    <source>
        <strain evidence="1 2">LZH-48</strain>
        <plasmid evidence="1 2">unnamed2</plasmid>
    </source>
</reference>
<dbReference type="KEGG" id="sgz:C0216_32340"/>
<accession>A0A344UBA7</accession>
<sequence>MALGPLEPVEGVWAVGDAHRPGGSWLECREEGMFRQAPEGSELIAWSRIMLGIGVYIGRGYPRSGDFTLLGLASNMPGPFRGRGGGHLDMTLRHPYEDRKLTFTRHAHAYRIIDTFLLASLLSQLVEAGEAHRLGDPEWLSRVVGRLTPLSPWLTRNRLTQAVEQAWQV</sequence>
<evidence type="ECO:0000313" key="1">
    <source>
        <dbReference type="EMBL" id="AXE28178.1"/>
    </source>
</evidence>
<name>A0A344UBA7_9ACTN</name>
<protein>
    <submittedName>
        <fullName evidence="1">Uncharacterized protein</fullName>
    </submittedName>
</protein>
<organism evidence="1 2">
    <name type="scientific">Streptomyces globosus</name>
    <dbReference type="NCBI Taxonomy" id="68209"/>
    <lineage>
        <taxon>Bacteria</taxon>
        <taxon>Bacillati</taxon>
        <taxon>Actinomycetota</taxon>
        <taxon>Actinomycetes</taxon>
        <taxon>Kitasatosporales</taxon>
        <taxon>Streptomycetaceae</taxon>
        <taxon>Streptomyces</taxon>
    </lineage>
</organism>
<keyword evidence="1" id="KW-0614">Plasmid</keyword>
<geneLocation type="plasmid" evidence="1 2">
    <name>unnamed2</name>
</geneLocation>
<proteinExistence type="predicted"/>
<dbReference type="OrthoDB" id="4334704at2"/>